<accession>A0ACD4NU35</accession>
<dbReference type="Proteomes" id="UP001163223">
    <property type="component" value="Chromosome"/>
</dbReference>
<evidence type="ECO:0000313" key="1">
    <source>
        <dbReference type="EMBL" id="WAJ30302.1"/>
    </source>
</evidence>
<name>A0ACD4NU35_9HYPH</name>
<keyword evidence="1" id="KW-0969">Cilium</keyword>
<reference evidence="1" key="1">
    <citation type="submission" date="2022-11" db="EMBL/GenBank/DDBJ databases">
        <title>beta-Carotene-producing bacterium, Jeongeuplla avenae sp. nov., alleviates the salt stress of Arabidopsis seedlings.</title>
        <authorList>
            <person name="Jiang L."/>
            <person name="Lee J."/>
        </authorList>
    </citation>
    <scope>NUCLEOTIDE SEQUENCE</scope>
    <source>
        <strain evidence="1">DY_R2A_6</strain>
    </source>
</reference>
<keyword evidence="2" id="KW-1185">Reference proteome</keyword>
<organism evidence="1 2">
    <name type="scientific">Antarcticirhabdus aurantiaca</name>
    <dbReference type="NCBI Taxonomy" id="2606717"/>
    <lineage>
        <taxon>Bacteria</taxon>
        <taxon>Pseudomonadati</taxon>
        <taxon>Pseudomonadota</taxon>
        <taxon>Alphaproteobacteria</taxon>
        <taxon>Hyphomicrobiales</taxon>
        <taxon>Aurantimonadaceae</taxon>
        <taxon>Antarcticirhabdus</taxon>
    </lineage>
</organism>
<evidence type="ECO:0000313" key="2">
    <source>
        <dbReference type="Proteomes" id="UP001163223"/>
    </source>
</evidence>
<protein>
    <submittedName>
        <fullName evidence="1">Flagellar biosynthesis protein FlhB</fullName>
    </submittedName>
</protein>
<sequence>MAEAADRDSKTEEPTEKKIRDTVEKGNLPVSREAPILASLLASMAFIAFQSREGAHRLLLTLETTFENPLQWDLETGADALHLLRMFSIESGHIVLPATAFFLIGGIVAALVQNPLQFNVERVRPKYSNVSPTSGWSRIFGLRGLIEFGKAVFKFVVIGAVSGFILFGTLPTLLRTMQSDPVLLPELILEMAMKLLAGVSMATIILVAADLAMSRITWRRDLRMTKQEIKDEHKQSEGDPMVKARQRQIARDRVRKRMMSAVPGATLVIANPTHYAIALRYVREEGGAPTVVAKGTDLVALKIREIAEEHDIPVIEDKLLARSMYDHVEIDQMIPPQFFKAVAELIYFLYSRTGAKVGIHAA</sequence>
<proteinExistence type="predicted"/>
<gene>
    <name evidence="1" type="primary">flhB</name>
    <name evidence="1" type="ORF">OXU80_08895</name>
</gene>
<keyword evidence="1" id="KW-0966">Cell projection</keyword>
<keyword evidence="1" id="KW-0282">Flagellum</keyword>
<dbReference type="EMBL" id="CP113520">
    <property type="protein sequence ID" value="WAJ30302.1"/>
    <property type="molecule type" value="Genomic_DNA"/>
</dbReference>